<dbReference type="AlphaFoldDB" id="A0A1B0CCV2"/>
<keyword evidence="2" id="KW-1185">Reference proteome</keyword>
<dbReference type="EMBL" id="AJWK01007126">
    <property type="status" value="NOT_ANNOTATED_CDS"/>
    <property type="molecule type" value="Genomic_DNA"/>
</dbReference>
<dbReference type="EnsemblMetazoa" id="LLOJ002170-RA">
    <property type="protein sequence ID" value="LLOJ002170-PA"/>
    <property type="gene ID" value="LLOJ002170"/>
</dbReference>
<dbReference type="VEuPathDB" id="VectorBase:LLOJ002170"/>
<evidence type="ECO:0000313" key="1">
    <source>
        <dbReference type="EnsemblMetazoa" id="LLOJ002170-PA"/>
    </source>
</evidence>
<protein>
    <submittedName>
        <fullName evidence="1">Uncharacterized protein</fullName>
    </submittedName>
</protein>
<reference evidence="1" key="1">
    <citation type="submission" date="2020-05" db="UniProtKB">
        <authorList>
            <consortium name="EnsemblMetazoa"/>
        </authorList>
    </citation>
    <scope>IDENTIFICATION</scope>
    <source>
        <strain evidence="1">Jacobina</strain>
    </source>
</reference>
<proteinExistence type="predicted"/>
<accession>A0A1B0CCV2</accession>
<sequence>MPLAVLPSRRRNLFIELHRGKLKYFKRKHKKLFSWFCYNSHEVGLGSFSMQFPLYFLALYHLFSILLQHNAFDWKIQRSYFVKIGWKCAKIALF</sequence>
<name>A0A1B0CCV2_LUTLO</name>
<evidence type="ECO:0000313" key="2">
    <source>
        <dbReference type="Proteomes" id="UP000092461"/>
    </source>
</evidence>
<dbReference type="Proteomes" id="UP000092461">
    <property type="component" value="Unassembled WGS sequence"/>
</dbReference>
<organism evidence="1 2">
    <name type="scientific">Lutzomyia longipalpis</name>
    <name type="common">Sand fly</name>
    <dbReference type="NCBI Taxonomy" id="7200"/>
    <lineage>
        <taxon>Eukaryota</taxon>
        <taxon>Metazoa</taxon>
        <taxon>Ecdysozoa</taxon>
        <taxon>Arthropoda</taxon>
        <taxon>Hexapoda</taxon>
        <taxon>Insecta</taxon>
        <taxon>Pterygota</taxon>
        <taxon>Neoptera</taxon>
        <taxon>Endopterygota</taxon>
        <taxon>Diptera</taxon>
        <taxon>Nematocera</taxon>
        <taxon>Psychodoidea</taxon>
        <taxon>Psychodidae</taxon>
        <taxon>Lutzomyia</taxon>
        <taxon>Lutzomyia</taxon>
    </lineage>
</organism>